<keyword evidence="2" id="KW-1185">Reference proteome</keyword>
<protein>
    <recommendedName>
        <fullName evidence="4">DUF229 domain containing protein</fullName>
    </recommendedName>
</protein>
<dbReference type="PANTHER" id="PTHR10974">
    <property type="entry name" value="FI08016P-RELATED"/>
    <property type="match status" value="1"/>
</dbReference>
<dbReference type="Proteomes" id="UP001652661">
    <property type="component" value="Chromosome 2L"/>
</dbReference>
<dbReference type="GO" id="GO:0005615">
    <property type="term" value="C:extracellular space"/>
    <property type="evidence" value="ECO:0007669"/>
    <property type="project" value="TreeGrafter"/>
</dbReference>
<sequence length="695" mass="81398">MFRNYARTLCLCVGLFILSFVWINQQHENFSHKFVAISRKISTLTVTKIDENESTPKETSRFFVFSPQCKIPYVNPFDVSFQQWDLLKFKPCTNEPALVSVIYDSSKRQYKLHLNTDVAKKNFSSYGNYGCTCQEARSGSGDTIAYLGKAAYIHQDWPVPTHFVGVIVECHEVRNKSRVLQRDAFFFIQYPKNRNEANDAKRGAEYPSVFLFGIDSMSRMNFHRSMPLTAKFVSQEGWYEMEGYNKVGDNTLPNLLAVLTGRTPRQWRSKCDVRKEGCLDSLPFLWDLFRNAGYLTAYAEDLASMSTFNYLKEGFSRRPVDFYLRHFMMVIEQEMKTINYDELNFCVGRRHSFSYILDFAKQLIERFIVENPKPLFGLFWTSSCTHDDFQGGRHLDKPFVRYLEEFQEYGLLKNSIVILLSDHGTRFGPLAEHFTGFLEERLPMLHIYIPPWYRKRYPRVANALQLNRNRLSSNYDLYLGIRQIIEEIHPRMEFQPLFPPNTIHSILRVLPRNRTCSQAGIPEHWCTCKPFVNVQVTDFFVELSKLIVDRMNEFLKMLGVEGDCHLVIPKKILQADQQLHFDELGNVVAAPNGLETFRLLFTTIPNDGMFRTIVHSNANHSIFHTEVDMISRVSPYKNESYCVKDAVAKKFCLCRKDKFLKLHRGREKKVRKVKYEFMEDREGEYYDESHRFTIT</sequence>
<keyword evidence="1" id="KW-0732">Signal</keyword>
<evidence type="ECO:0000313" key="3">
    <source>
        <dbReference type="RefSeq" id="XP_017033954.1"/>
    </source>
</evidence>
<dbReference type="PANTHER" id="PTHR10974:SF9">
    <property type="entry name" value="DUF229 DOMAIN CONTAINING PROTEIN-RELATED"/>
    <property type="match status" value="1"/>
</dbReference>
<dbReference type="CDD" id="cd16021">
    <property type="entry name" value="ALP_like"/>
    <property type="match status" value="1"/>
</dbReference>
<dbReference type="FunFam" id="3.40.720.10:FF:000017">
    <property type="entry name" value="Predicted protein"/>
    <property type="match status" value="1"/>
</dbReference>
<reference evidence="3" key="2">
    <citation type="submission" date="2025-08" db="UniProtKB">
        <authorList>
            <consortium name="RefSeq"/>
        </authorList>
    </citation>
    <scope>IDENTIFICATION</scope>
    <source>
        <strain evidence="3">14028-0561.14</strain>
        <tissue evidence="3">Whole fly</tissue>
    </source>
</reference>
<accession>A0A6P4JGM1</accession>
<dbReference type="InterPro" id="IPR004245">
    <property type="entry name" value="DUF229"/>
</dbReference>
<name>A0A6P4JGM1_DROKI</name>
<feature type="chain" id="PRO_5028228463" description="DUF229 domain containing protein" evidence="1">
    <location>
        <begin position="27"/>
        <end position="695"/>
    </location>
</feature>
<dbReference type="RefSeq" id="XP_017033954.1">
    <property type="nucleotide sequence ID" value="XM_017178465.3"/>
</dbReference>
<proteinExistence type="predicted"/>
<evidence type="ECO:0000313" key="2">
    <source>
        <dbReference type="Proteomes" id="UP001652661"/>
    </source>
</evidence>
<dbReference type="GeneID" id="108082883"/>
<dbReference type="OrthoDB" id="413313at2759"/>
<gene>
    <name evidence="3" type="primary">LOC108082883</name>
</gene>
<evidence type="ECO:0000256" key="1">
    <source>
        <dbReference type="SAM" id="SignalP"/>
    </source>
</evidence>
<feature type="signal peptide" evidence="1">
    <location>
        <begin position="1"/>
        <end position="26"/>
    </location>
</feature>
<evidence type="ECO:0008006" key="4">
    <source>
        <dbReference type="Google" id="ProtNLM"/>
    </source>
</evidence>
<dbReference type="SUPFAM" id="SSF53649">
    <property type="entry name" value="Alkaline phosphatase-like"/>
    <property type="match status" value="1"/>
</dbReference>
<dbReference type="Gene3D" id="3.40.720.10">
    <property type="entry name" value="Alkaline Phosphatase, subunit A"/>
    <property type="match status" value="1"/>
</dbReference>
<dbReference type="InterPro" id="IPR017850">
    <property type="entry name" value="Alkaline_phosphatase_core_sf"/>
</dbReference>
<reference evidence="2" key="1">
    <citation type="submission" date="2025-05" db="UniProtKB">
        <authorList>
            <consortium name="RefSeq"/>
        </authorList>
    </citation>
    <scope>NUCLEOTIDE SEQUENCE [LARGE SCALE GENOMIC DNA]</scope>
    <source>
        <strain evidence="2">14028-0561.14</strain>
    </source>
</reference>
<dbReference type="AlphaFoldDB" id="A0A6P4JGM1"/>
<organism evidence="2 3">
    <name type="scientific">Drosophila kikkawai</name>
    <name type="common">Fruit fly</name>
    <dbReference type="NCBI Taxonomy" id="30033"/>
    <lineage>
        <taxon>Eukaryota</taxon>
        <taxon>Metazoa</taxon>
        <taxon>Ecdysozoa</taxon>
        <taxon>Arthropoda</taxon>
        <taxon>Hexapoda</taxon>
        <taxon>Insecta</taxon>
        <taxon>Pterygota</taxon>
        <taxon>Neoptera</taxon>
        <taxon>Endopterygota</taxon>
        <taxon>Diptera</taxon>
        <taxon>Brachycera</taxon>
        <taxon>Muscomorpha</taxon>
        <taxon>Ephydroidea</taxon>
        <taxon>Drosophilidae</taxon>
        <taxon>Drosophila</taxon>
        <taxon>Sophophora</taxon>
    </lineage>
</organism>
<dbReference type="Pfam" id="PF02995">
    <property type="entry name" value="DUF229"/>
    <property type="match status" value="1"/>
</dbReference>